<dbReference type="InterPro" id="IPR011659">
    <property type="entry name" value="WD40"/>
</dbReference>
<keyword evidence="5" id="KW-0472">Membrane</keyword>
<reference evidence="7 8" key="1">
    <citation type="submission" date="2006-12" db="EMBL/GenBank/DDBJ databases">
        <title>Complete sequence of Shewanella amazonensis SB2B.</title>
        <authorList>
            <consortium name="US DOE Joint Genome Institute"/>
            <person name="Copeland A."/>
            <person name="Lucas S."/>
            <person name="Lapidus A."/>
            <person name="Barry K."/>
            <person name="Detter J.C."/>
            <person name="Glavina del Rio T."/>
            <person name="Hammon N."/>
            <person name="Israni S."/>
            <person name="Dalin E."/>
            <person name="Tice H."/>
            <person name="Pitluck S."/>
            <person name="Munk A.C."/>
            <person name="Brettin T."/>
            <person name="Bruce D."/>
            <person name="Han C."/>
            <person name="Tapia R."/>
            <person name="Gilna P."/>
            <person name="Schmutz J."/>
            <person name="Larimer F."/>
            <person name="Land M."/>
            <person name="Hauser L."/>
            <person name="Kyrpides N."/>
            <person name="Mikhailova N."/>
            <person name="Fredrickson J."/>
            <person name="Richardson P."/>
        </authorList>
    </citation>
    <scope>NUCLEOTIDE SEQUENCE [LARGE SCALE GENOMIC DNA]</scope>
    <source>
        <strain evidence="8">ATCC BAA-1098 / SB2B</strain>
    </source>
</reference>
<protein>
    <submittedName>
        <fullName evidence="7">Putative transcriptional regulator, CadC</fullName>
    </submittedName>
</protein>
<feature type="region of interest" description="Disordered" evidence="4">
    <location>
        <begin position="139"/>
        <end position="158"/>
    </location>
</feature>
<evidence type="ECO:0000256" key="3">
    <source>
        <dbReference type="PROSITE-ProRule" id="PRU01091"/>
    </source>
</evidence>
<dbReference type="GO" id="GO:0000160">
    <property type="term" value="P:phosphorelay signal transduction system"/>
    <property type="evidence" value="ECO:0007669"/>
    <property type="project" value="InterPro"/>
</dbReference>
<comment type="similarity">
    <text evidence="1">Belongs to the TolB family.</text>
</comment>
<dbReference type="Gene3D" id="1.10.10.10">
    <property type="entry name" value="Winged helix-like DNA-binding domain superfamily/Winged helix DNA-binding domain"/>
    <property type="match status" value="1"/>
</dbReference>
<dbReference type="SUPFAM" id="SSF82171">
    <property type="entry name" value="DPP6 N-terminal domain-like"/>
    <property type="match status" value="1"/>
</dbReference>
<dbReference type="CDD" id="cd00383">
    <property type="entry name" value="trans_reg_C"/>
    <property type="match status" value="1"/>
</dbReference>
<dbReference type="PANTHER" id="PTHR36842:SF1">
    <property type="entry name" value="PROTEIN TOLB"/>
    <property type="match status" value="1"/>
</dbReference>
<dbReference type="STRING" id="326297.Sama_0607"/>
<organism evidence="7 8">
    <name type="scientific">Shewanella amazonensis (strain ATCC BAA-1098 / SB2B)</name>
    <dbReference type="NCBI Taxonomy" id="326297"/>
    <lineage>
        <taxon>Bacteria</taxon>
        <taxon>Pseudomonadati</taxon>
        <taxon>Pseudomonadota</taxon>
        <taxon>Gammaproteobacteria</taxon>
        <taxon>Alteromonadales</taxon>
        <taxon>Shewanellaceae</taxon>
        <taxon>Shewanella</taxon>
    </lineage>
</organism>
<dbReference type="Proteomes" id="UP000009175">
    <property type="component" value="Chromosome"/>
</dbReference>
<dbReference type="KEGG" id="saz:Sama_0607"/>
<evidence type="ECO:0000256" key="5">
    <source>
        <dbReference type="SAM" id="Phobius"/>
    </source>
</evidence>
<keyword evidence="8" id="KW-1185">Reference proteome</keyword>
<keyword evidence="2 3" id="KW-0238">DNA-binding</keyword>
<dbReference type="Pfam" id="PF07676">
    <property type="entry name" value="PD40"/>
    <property type="match status" value="2"/>
</dbReference>
<feature type="DNA-binding region" description="OmpR/PhoB-type" evidence="3">
    <location>
        <begin position="4"/>
        <end position="102"/>
    </location>
</feature>
<dbReference type="EMBL" id="CP000507">
    <property type="protein sequence ID" value="ABL98815.1"/>
    <property type="molecule type" value="Genomic_DNA"/>
</dbReference>
<evidence type="ECO:0000256" key="2">
    <source>
        <dbReference type="ARBA" id="ARBA00023125"/>
    </source>
</evidence>
<evidence type="ECO:0000259" key="6">
    <source>
        <dbReference type="PROSITE" id="PS51755"/>
    </source>
</evidence>
<dbReference type="Gene3D" id="2.120.10.30">
    <property type="entry name" value="TolB, C-terminal domain"/>
    <property type="match status" value="2"/>
</dbReference>
<dbReference type="SUPFAM" id="SSF46894">
    <property type="entry name" value="C-terminal effector domain of the bipartite response regulators"/>
    <property type="match status" value="1"/>
</dbReference>
<feature type="domain" description="OmpR/PhoB-type" evidence="6">
    <location>
        <begin position="4"/>
        <end position="102"/>
    </location>
</feature>
<name>A1S359_SHEAM</name>
<accession>A1S359</accession>
<sequence>MFNNKKYRLGPYMVIPERCVIAKNGSDTKLELRVMQVLVCLLERAGRPVSRDELIREVWRGGQVSDNAINRIIAQLRSALGDDARSQQVIQTVPKVGYLLIAEVEPLEGQVITPSDLTHSSEVPNAAAPVAPIDIEDNQQRSSSTMSPDIKPVPAQPKPAQLKPGRLILATYALVGVLLSLLAFIVWDTLTQSDKSKAEPVQDNIASLLPLTSLEGQEVDPVLSPDGKKLAFAFRDLKAKEWRVLLQDLTTGQVSLADNSPTAYNQRYPAWSDDGGHLAYLNFDGKGRCELILLDLLTRNAKVVSQCDKATQSSALAIRGQELYFVDSDGVEDFKKIYQVNLNTLKKEQLSRPHSIGRGDYGLSLSPDKSQMAVLRNLSWFDTQLMVFNFSTGEWRQVLKVGYPLKSIAWSADGKGLIYRAEEGQLHRFDLDTKDRVRLTKILQEINSPRSNSKGQTVAVVGELMEEELWHWSAPGNTKPEPWVSSSRRDYRGAISPDGTLTAFVSNRTGLPQIWLRQLKGEEIKLTHFDRFSFIDELIFSPNGKLLAGTINGAAFTLDIAKSAIHFIPGRTSVRNISFGMNDDELVLFSSEAGKRQLQLVDMRTGKTLNLLAENGFSGKFDRASGEFFYSKMNSSGIWSLTQGVETQVTDKVTPLFSGGWHVAQGKIWYLKGDEGTTKLMELDVNNDKEFAHPIQITNVSMNTLSMTNNNQVLLSVLANANTDIFLVN</sequence>
<dbReference type="Gene3D" id="2.130.10.10">
    <property type="entry name" value="YVTN repeat-like/Quinoprotein amine dehydrogenase"/>
    <property type="match status" value="1"/>
</dbReference>
<dbReference type="InterPro" id="IPR036388">
    <property type="entry name" value="WH-like_DNA-bd_sf"/>
</dbReference>
<dbReference type="GO" id="GO:0006355">
    <property type="term" value="P:regulation of DNA-templated transcription"/>
    <property type="evidence" value="ECO:0007669"/>
    <property type="project" value="InterPro"/>
</dbReference>
<keyword evidence="5" id="KW-0812">Transmembrane</keyword>
<proteinExistence type="inferred from homology"/>
<evidence type="ECO:0000313" key="7">
    <source>
        <dbReference type="EMBL" id="ABL98815.1"/>
    </source>
</evidence>
<dbReference type="InterPro" id="IPR011042">
    <property type="entry name" value="6-blade_b-propeller_TolB-like"/>
</dbReference>
<dbReference type="Pfam" id="PF00486">
    <property type="entry name" value="Trans_reg_C"/>
    <property type="match status" value="1"/>
</dbReference>
<dbReference type="PANTHER" id="PTHR36842">
    <property type="entry name" value="PROTEIN TOLB HOMOLOG"/>
    <property type="match status" value="1"/>
</dbReference>
<dbReference type="SUPFAM" id="SSF69304">
    <property type="entry name" value="Tricorn protease N-terminal domain"/>
    <property type="match status" value="1"/>
</dbReference>
<dbReference type="GO" id="GO:0003677">
    <property type="term" value="F:DNA binding"/>
    <property type="evidence" value="ECO:0007669"/>
    <property type="project" value="UniProtKB-UniRule"/>
</dbReference>
<gene>
    <name evidence="7" type="ordered locus">Sama_0607</name>
</gene>
<dbReference type="eggNOG" id="COG0823">
    <property type="taxonomic scope" value="Bacteria"/>
</dbReference>
<evidence type="ECO:0000256" key="4">
    <source>
        <dbReference type="SAM" id="MobiDB-lite"/>
    </source>
</evidence>
<feature type="transmembrane region" description="Helical" evidence="5">
    <location>
        <begin position="167"/>
        <end position="187"/>
    </location>
</feature>
<dbReference type="InterPro" id="IPR016032">
    <property type="entry name" value="Sig_transdc_resp-reg_C-effctor"/>
</dbReference>
<dbReference type="OrthoDB" id="5900874at2"/>
<dbReference type="SMART" id="SM00862">
    <property type="entry name" value="Trans_reg_C"/>
    <property type="match status" value="1"/>
</dbReference>
<dbReference type="AlphaFoldDB" id="A1S359"/>
<keyword evidence="5" id="KW-1133">Transmembrane helix</keyword>
<dbReference type="InterPro" id="IPR015943">
    <property type="entry name" value="WD40/YVTN_repeat-like_dom_sf"/>
</dbReference>
<dbReference type="eggNOG" id="COG3710">
    <property type="taxonomic scope" value="Bacteria"/>
</dbReference>
<evidence type="ECO:0000313" key="8">
    <source>
        <dbReference type="Proteomes" id="UP000009175"/>
    </source>
</evidence>
<dbReference type="InterPro" id="IPR001867">
    <property type="entry name" value="OmpR/PhoB-type_DNA-bd"/>
</dbReference>
<dbReference type="HOGENOM" id="CLU_023103_0_0_6"/>
<dbReference type="PROSITE" id="PS51755">
    <property type="entry name" value="OMPR_PHOB"/>
    <property type="match status" value="1"/>
</dbReference>
<evidence type="ECO:0000256" key="1">
    <source>
        <dbReference type="ARBA" id="ARBA00009820"/>
    </source>
</evidence>